<dbReference type="GO" id="GO:0015179">
    <property type="term" value="F:L-amino acid transmembrane transporter activity"/>
    <property type="evidence" value="ECO:0007669"/>
    <property type="project" value="TreeGrafter"/>
</dbReference>
<keyword evidence="7" id="KW-1185">Reference proteome</keyword>
<reference evidence="6" key="1">
    <citation type="submission" date="2015-10" db="EMBL/GenBank/DDBJ databases">
        <authorList>
            <person name="Regsiter A."/>
            <person name="william w."/>
        </authorList>
    </citation>
    <scope>NUCLEOTIDE SEQUENCE</scope>
    <source>
        <strain evidence="6">Montdore</strain>
    </source>
</reference>
<sequence>MTETGTPKKSYTGDENLNAQTSLLSGSDEEASLDVASIVGMPLAAEDSHKLTFFDGYSLLVSFQIGSGLFSSPSQINNNTASPGAAVLVWAGAGLLAWGGATCFAELGAAIPVNGGMQEYLQYVYGDFAALLASFTWIAAVKPCSMAILSLIFAEYWTRAIFGAGENTFWLDKSLAIAALASLTLFNSISTKTSSNLNGIFSSIKIMTVGIIAILTIFVMFTGLNARGTGPSLDWKTRDWFANRPTEADGHHVDWASLTAWESMGYYSAALWAGTWGYGGWDNANFVAGEMRNTARDLPRAINLALPTVIGCFILTNLCYYIILPWAIVGETDTIAVAVGLKTLGTVGGLMFAVLVSIACAGSLNASIFATGRLTASAANKGHIPRFWGAIGWRGLSEESTSATPTYGAIDSPPESLHKPPTSTTWRTPLRAMILNSLLTCTYIILGNFGSLVTFIGITEYTSYIFTISGLIYLRYTQPDLSRAYRPPMWTPVSFLVVCFSLVLRGMIFAPAQTGILVMYTCLVGLYYKYSWKGRQRVRI</sequence>
<dbReference type="AlphaFoldDB" id="A0A292Q012"/>
<organism evidence="6 7">
    <name type="scientific">Tuber aestivum</name>
    <name type="common">summer truffle</name>
    <dbReference type="NCBI Taxonomy" id="59557"/>
    <lineage>
        <taxon>Eukaryota</taxon>
        <taxon>Fungi</taxon>
        <taxon>Dikarya</taxon>
        <taxon>Ascomycota</taxon>
        <taxon>Pezizomycotina</taxon>
        <taxon>Pezizomycetes</taxon>
        <taxon>Pezizales</taxon>
        <taxon>Tuberaceae</taxon>
        <taxon>Tuber</taxon>
    </lineage>
</organism>
<evidence type="ECO:0000256" key="2">
    <source>
        <dbReference type="ARBA" id="ARBA00022692"/>
    </source>
</evidence>
<feature type="transmembrane region" description="Helical" evidence="5">
    <location>
        <begin position="433"/>
        <end position="455"/>
    </location>
</feature>
<keyword evidence="4 5" id="KW-0472">Membrane</keyword>
<feature type="transmembrane region" description="Helical" evidence="5">
    <location>
        <begin position="514"/>
        <end position="530"/>
    </location>
</feature>
<dbReference type="InterPro" id="IPR050598">
    <property type="entry name" value="AminoAcid_Transporter"/>
</dbReference>
<evidence type="ECO:0000313" key="7">
    <source>
        <dbReference type="Proteomes" id="UP001412239"/>
    </source>
</evidence>
<dbReference type="PIRSF" id="PIRSF006060">
    <property type="entry name" value="AA_transporter"/>
    <property type="match status" value="1"/>
</dbReference>
<feature type="transmembrane region" description="Helical" evidence="5">
    <location>
        <begin position="169"/>
        <end position="186"/>
    </location>
</feature>
<gene>
    <name evidence="6" type="ORF">GSTUAT00003921001</name>
</gene>
<feature type="transmembrane region" description="Helical" evidence="5">
    <location>
        <begin position="301"/>
        <end position="323"/>
    </location>
</feature>
<dbReference type="PANTHER" id="PTHR11785">
    <property type="entry name" value="AMINO ACID TRANSPORTER"/>
    <property type="match status" value="1"/>
</dbReference>
<comment type="subcellular location">
    <subcellularLocation>
        <location evidence="1">Membrane</location>
        <topology evidence="1">Multi-pass membrane protein</topology>
    </subcellularLocation>
</comment>
<feature type="transmembrane region" description="Helical" evidence="5">
    <location>
        <begin position="343"/>
        <end position="364"/>
    </location>
</feature>
<accession>A0A292Q012</accession>
<dbReference type="GO" id="GO:0016020">
    <property type="term" value="C:membrane"/>
    <property type="evidence" value="ECO:0007669"/>
    <property type="project" value="UniProtKB-SubCell"/>
</dbReference>
<evidence type="ECO:0000313" key="6">
    <source>
        <dbReference type="EMBL" id="CUS12007.1"/>
    </source>
</evidence>
<name>A0A292Q012_9PEZI</name>
<proteinExistence type="predicted"/>
<dbReference type="Pfam" id="PF13520">
    <property type="entry name" value="AA_permease_2"/>
    <property type="match status" value="1"/>
</dbReference>
<dbReference type="EMBL" id="LN891007">
    <property type="protein sequence ID" value="CUS12007.1"/>
    <property type="molecule type" value="Genomic_DNA"/>
</dbReference>
<keyword evidence="3 5" id="KW-1133">Transmembrane helix</keyword>
<evidence type="ECO:0008006" key="8">
    <source>
        <dbReference type="Google" id="ProtNLM"/>
    </source>
</evidence>
<feature type="transmembrane region" description="Helical" evidence="5">
    <location>
        <begin position="206"/>
        <end position="226"/>
    </location>
</feature>
<feature type="transmembrane region" description="Helical" evidence="5">
    <location>
        <begin position="87"/>
        <end position="111"/>
    </location>
</feature>
<evidence type="ECO:0000256" key="4">
    <source>
        <dbReference type="ARBA" id="ARBA00023136"/>
    </source>
</evidence>
<dbReference type="InterPro" id="IPR002293">
    <property type="entry name" value="AA/rel_permease1"/>
</dbReference>
<feature type="transmembrane region" description="Helical" evidence="5">
    <location>
        <begin position="131"/>
        <end position="157"/>
    </location>
</feature>
<evidence type="ECO:0000256" key="1">
    <source>
        <dbReference type="ARBA" id="ARBA00004141"/>
    </source>
</evidence>
<dbReference type="Proteomes" id="UP001412239">
    <property type="component" value="Unassembled WGS sequence"/>
</dbReference>
<keyword evidence="2 5" id="KW-0812">Transmembrane</keyword>
<evidence type="ECO:0000256" key="3">
    <source>
        <dbReference type="ARBA" id="ARBA00022989"/>
    </source>
</evidence>
<dbReference type="Gene3D" id="1.20.1740.10">
    <property type="entry name" value="Amino acid/polyamine transporter I"/>
    <property type="match status" value="1"/>
</dbReference>
<dbReference type="PANTHER" id="PTHR11785:SF402">
    <property type="entry name" value="AMINO ACID TRANSPORTER (EUROFUNG)"/>
    <property type="match status" value="1"/>
</dbReference>
<protein>
    <recommendedName>
        <fullName evidence="8">Amino acid permease/ SLC12A domain-containing protein</fullName>
    </recommendedName>
</protein>
<evidence type="ECO:0000256" key="5">
    <source>
        <dbReference type="SAM" id="Phobius"/>
    </source>
</evidence>